<evidence type="ECO:0000259" key="11">
    <source>
        <dbReference type="SMART" id="SM01193"/>
    </source>
</evidence>
<feature type="domain" description="Enolase N-terminal" evidence="11">
    <location>
        <begin position="50"/>
        <end position="240"/>
    </location>
</feature>
<dbReference type="InterPro" id="IPR000941">
    <property type="entry name" value="Enolase"/>
</dbReference>
<dbReference type="PANTHER" id="PTHR11902">
    <property type="entry name" value="ENOLASE"/>
    <property type="match status" value="1"/>
</dbReference>
<dbReference type="Pfam" id="PF03952">
    <property type="entry name" value="Enolase_N"/>
    <property type="match status" value="1"/>
</dbReference>
<comment type="similarity">
    <text evidence="2">Belongs to the enolase family.</text>
</comment>
<dbReference type="Pfam" id="PF00113">
    <property type="entry name" value="Enolase_C"/>
    <property type="match status" value="1"/>
</dbReference>
<evidence type="ECO:0000256" key="5">
    <source>
        <dbReference type="ARBA" id="ARBA00023239"/>
    </source>
</evidence>
<evidence type="ECO:0000256" key="8">
    <source>
        <dbReference type="ARBA" id="ARBA00048333"/>
    </source>
</evidence>
<dbReference type="EC" id="4.2.1.11" evidence="3"/>
<dbReference type="InterPro" id="IPR036849">
    <property type="entry name" value="Enolase-like_C_sf"/>
</dbReference>
<feature type="region of interest" description="Disordered" evidence="9">
    <location>
        <begin position="89"/>
        <end position="112"/>
    </location>
</feature>
<keyword evidence="4" id="KW-0324">Glycolysis</keyword>
<evidence type="ECO:0000256" key="2">
    <source>
        <dbReference type="ARBA" id="ARBA00009604"/>
    </source>
</evidence>
<dbReference type="UniPathway" id="UPA00109">
    <property type="reaction ID" value="UER00187"/>
</dbReference>
<dbReference type="PANTHER" id="PTHR11902:SF30">
    <property type="entry name" value="ENOLASE 4"/>
    <property type="match status" value="1"/>
</dbReference>
<dbReference type="AlphaFoldDB" id="A0A7L3FSN9"/>
<evidence type="ECO:0000256" key="6">
    <source>
        <dbReference type="ARBA" id="ARBA00031125"/>
    </source>
</evidence>
<evidence type="ECO:0000256" key="1">
    <source>
        <dbReference type="ARBA" id="ARBA00005031"/>
    </source>
</evidence>
<keyword evidence="13" id="KW-1185">Reference proteome</keyword>
<dbReference type="InterPro" id="IPR020810">
    <property type="entry name" value="Enolase_C"/>
</dbReference>
<dbReference type="GO" id="GO:0004634">
    <property type="term" value="F:phosphopyruvate hydratase activity"/>
    <property type="evidence" value="ECO:0007669"/>
    <property type="project" value="UniProtKB-EC"/>
</dbReference>
<evidence type="ECO:0000313" key="12">
    <source>
        <dbReference type="EMBL" id="NXT82655.1"/>
    </source>
</evidence>
<feature type="region of interest" description="Disordered" evidence="9">
    <location>
        <begin position="309"/>
        <end position="335"/>
    </location>
</feature>
<dbReference type="EMBL" id="VZTU01025886">
    <property type="protein sequence ID" value="NXT82655.1"/>
    <property type="molecule type" value="Genomic_DNA"/>
</dbReference>
<feature type="domain" description="Enolase C-terminal TIM barrel" evidence="10">
    <location>
        <begin position="252"/>
        <end position="565"/>
    </location>
</feature>
<dbReference type="InterPro" id="IPR047500">
    <property type="entry name" value="DD_ENO4"/>
</dbReference>
<dbReference type="SUPFAM" id="SSF51604">
    <property type="entry name" value="Enolase C-terminal domain-like"/>
    <property type="match status" value="1"/>
</dbReference>
<proteinExistence type="inferred from homology"/>
<evidence type="ECO:0000256" key="9">
    <source>
        <dbReference type="SAM" id="MobiDB-lite"/>
    </source>
</evidence>
<dbReference type="CDD" id="cd22974">
    <property type="entry name" value="DD_ENO4"/>
    <property type="match status" value="1"/>
</dbReference>
<gene>
    <name evidence="12" type="primary">Eno4</name>
    <name evidence="12" type="ORF">ZAPATR_R03101</name>
</gene>
<dbReference type="Gene3D" id="3.20.20.120">
    <property type="entry name" value="Enolase-like C-terminal domain"/>
    <property type="match status" value="1"/>
</dbReference>
<dbReference type="InterPro" id="IPR020811">
    <property type="entry name" value="Enolase_N"/>
</dbReference>
<comment type="catalytic activity">
    <reaction evidence="8">
        <text>(2R)-2-phosphoglycerate = phosphoenolpyruvate + H2O</text>
        <dbReference type="Rhea" id="RHEA:10164"/>
        <dbReference type="ChEBI" id="CHEBI:15377"/>
        <dbReference type="ChEBI" id="CHEBI:58289"/>
        <dbReference type="ChEBI" id="CHEBI:58702"/>
        <dbReference type="EC" id="4.2.1.11"/>
    </reaction>
</comment>
<keyword evidence="5" id="KW-0456">Lyase</keyword>
<name>A0A7L3FSN9_9GRUI</name>
<dbReference type="SMART" id="SM01193">
    <property type="entry name" value="Enolase_N"/>
    <property type="match status" value="1"/>
</dbReference>
<dbReference type="GO" id="GO:0000015">
    <property type="term" value="C:phosphopyruvate hydratase complex"/>
    <property type="evidence" value="ECO:0007669"/>
    <property type="project" value="InterPro"/>
</dbReference>
<feature type="non-terminal residue" evidence="12">
    <location>
        <position position="618"/>
    </location>
</feature>
<evidence type="ECO:0000259" key="10">
    <source>
        <dbReference type="SMART" id="SM01192"/>
    </source>
</evidence>
<accession>A0A7L3FSN9</accession>
<reference evidence="12 13" key="1">
    <citation type="submission" date="2019-09" db="EMBL/GenBank/DDBJ databases">
        <title>Bird 10,000 Genomes (B10K) Project - Family phase.</title>
        <authorList>
            <person name="Zhang G."/>
        </authorList>
    </citation>
    <scope>NUCLEOTIDE SEQUENCE [LARGE SCALE GENOMIC DNA]</scope>
    <source>
        <strain evidence="12">B10K-DU-011-47</strain>
        <tissue evidence="12">Mixed tissue sample</tissue>
    </source>
</reference>
<dbReference type="InterPro" id="IPR029017">
    <property type="entry name" value="Enolase-like_N"/>
</dbReference>
<dbReference type="GO" id="GO:0000287">
    <property type="term" value="F:magnesium ion binding"/>
    <property type="evidence" value="ECO:0007669"/>
    <property type="project" value="InterPro"/>
</dbReference>
<evidence type="ECO:0000256" key="7">
    <source>
        <dbReference type="ARBA" id="ARBA00034855"/>
    </source>
</evidence>
<evidence type="ECO:0000256" key="4">
    <source>
        <dbReference type="ARBA" id="ARBA00023152"/>
    </source>
</evidence>
<dbReference type="SUPFAM" id="SSF54826">
    <property type="entry name" value="Enolase N-terminal domain-like"/>
    <property type="match status" value="1"/>
</dbReference>
<evidence type="ECO:0000256" key="3">
    <source>
        <dbReference type="ARBA" id="ARBA00012058"/>
    </source>
</evidence>
<feature type="non-terminal residue" evidence="12">
    <location>
        <position position="1"/>
    </location>
</feature>
<comment type="caution">
    <text evidence="12">The sequence shown here is derived from an EMBL/GenBank/DDBJ whole genome shotgun (WGS) entry which is preliminary data.</text>
</comment>
<dbReference type="GO" id="GO:0006096">
    <property type="term" value="P:glycolytic process"/>
    <property type="evidence" value="ECO:0007669"/>
    <property type="project" value="UniProtKB-UniPathway"/>
</dbReference>
<sequence>LRQEAAEYYRIHEVPLRLEEALNALFPQRPADLYGELANYFSKFSKTPVICKLVGRKVFDGVGQPTLEVEIYCTVKNYEKRICSTVMSSHSQVPESASPETTEADEKERNESVNTAVEWVNESLNTMLRDLKPTDQCKVDKMLGEYFTKKVKEREELQKEEAAEAEATLAPASCIPSATALPGGKKVTKSGGKVSVAERTIPPAEPFESVPCGSLAIGGTSLAIAKAGATISHIPLYLHIALLKHHQNLPKEMAVPLPMITLLNCEKNSPAKLKLMKEVMLIPPVQLSVKQGIERVLDIQKELMRLLEPPGKVQPSPQVADSKKGRTHNTGKKAPPQAFKRISHLGCLITGYDKLEQPLLLLQTACNNIGLELGTDMYLAINCAAHELMDYVKGKYEILTGTFRSPDEMVDMYVELINKFPFVIALIDPLRKEDRQQWSNICCALGSKCYLVAEDAATYISRLKTVQNINLPTCSGVVLKYINQTKVSDLVEVTGLLDGQRHITILGSPDGESSDDSLVDLAVGLGARFLKLGGLSRGERVTKYNRLLAIEEELAKNRTLREAKLEFIAFDEESQPEKQLSDVFNPPAEAPIPPRCSEPAGRGGGLPAQLPEGHSTLT</sequence>
<dbReference type="Gene3D" id="3.30.390.10">
    <property type="entry name" value="Enolase-like, N-terminal domain"/>
    <property type="match status" value="1"/>
</dbReference>
<evidence type="ECO:0000313" key="13">
    <source>
        <dbReference type="Proteomes" id="UP000557426"/>
    </source>
</evidence>
<organism evidence="12 13">
    <name type="scientific">Zapornia atra</name>
    <name type="common">Henderson crake</name>
    <dbReference type="NCBI Taxonomy" id="2585822"/>
    <lineage>
        <taxon>Eukaryota</taxon>
        <taxon>Metazoa</taxon>
        <taxon>Chordata</taxon>
        <taxon>Craniata</taxon>
        <taxon>Vertebrata</taxon>
        <taxon>Euteleostomi</taxon>
        <taxon>Archelosauria</taxon>
        <taxon>Archosauria</taxon>
        <taxon>Dinosauria</taxon>
        <taxon>Saurischia</taxon>
        <taxon>Theropoda</taxon>
        <taxon>Coelurosauria</taxon>
        <taxon>Aves</taxon>
        <taxon>Neognathae</taxon>
        <taxon>Neoaves</taxon>
        <taxon>Gruiformes</taxon>
        <taxon>Rallidae</taxon>
        <taxon>Zapornia</taxon>
    </lineage>
</organism>
<feature type="region of interest" description="Disordered" evidence="9">
    <location>
        <begin position="576"/>
        <end position="618"/>
    </location>
</feature>
<protein>
    <recommendedName>
        <fullName evidence="7">Enolase 4</fullName>
        <ecNumber evidence="3">4.2.1.11</ecNumber>
    </recommendedName>
    <alternativeName>
        <fullName evidence="6">2-phospho-D-glycerate hydro-lyase</fullName>
    </alternativeName>
</protein>
<feature type="compositionally biased region" description="Polar residues" evidence="9">
    <location>
        <begin position="89"/>
        <end position="101"/>
    </location>
</feature>
<comment type="pathway">
    <text evidence="1">Carbohydrate degradation; glycolysis; pyruvate from D-glyceraldehyde 3-phosphate: step 4/5.</text>
</comment>
<dbReference type="SMART" id="SM01192">
    <property type="entry name" value="Enolase_C"/>
    <property type="match status" value="1"/>
</dbReference>
<dbReference type="Proteomes" id="UP000557426">
    <property type="component" value="Unassembled WGS sequence"/>
</dbReference>